<sequence length="260" mass="28584">MKKLVKVIMATAMATCLFACSSNDAKEAKNEGTTIYFVRHGKTMFNNTDQVQGWSDTPLIEKGEKQADATGIGMKDIKFTTAYTSDLGRARATAKRILAQNANDVPELIELVGLREWGYGGYEGKLNHEMWDPIFEAHGLKFDDEWSQYGELVKQMSDADIANAIAANDPTHTAETYDQITKRSQEAIDQIVKETEEKGGGNALVISSGSEIPTILELIVPGQYKGEDISNCSATIVEYKDGKYTLKTIGDTSYTEKGSK</sequence>
<feature type="chain" id="PRO_5047489279" evidence="2">
    <location>
        <begin position="20"/>
        <end position="260"/>
    </location>
</feature>
<evidence type="ECO:0000313" key="3">
    <source>
        <dbReference type="EMBL" id="MCH4286098.1"/>
    </source>
</evidence>
<keyword evidence="1" id="KW-0378">Hydrolase</keyword>
<keyword evidence="4" id="KW-1185">Reference proteome</keyword>
<dbReference type="InterPro" id="IPR029033">
    <property type="entry name" value="His_PPase_superfam"/>
</dbReference>
<proteinExistence type="predicted"/>
<dbReference type="CDD" id="cd07067">
    <property type="entry name" value="HP_PGM_like"/>
    <property type="match status" value="1"/>
</dbReference>
<keyword evidence="2" id="KW-0732">Signal</keyword>
<evidence type="ECO:0000256" key="2">
    <source>
        <dbReference type="SAM" id="SignalP"/>
    </source>
</evidence>
<comment type="caution">
    <text evidence="3">The sequence shown here is derived from an EMBL/GenBank/DDBJ whole genome shotgun (WGS) entry which is preliminary data.</text>
</comment>
<dbReference type="Pfam" id="PF00300">
    <property type="entry name" value="His_Phos_1"/>
    <property type="match status" value="1"/>
</dbReference>
<dbReference type="PANTHER" id="PTHR46517">
    <property type="entry name" value="FRUCTOSE-2,6-BISPHOSPHATASE TIGAR"/>
    <property type="match status" value="1"/>
</dbReference>
<gene>
    <name evidence="3" type="ORF">LQE99_13305</name>
</gene>
<dbReference type="PANTHER" id="PTHR46517:SF1">
    <property type="entry name" value="FRUCTOSE-2,6-BISPHOSPHATASE TIGAR"/>
    <property type="match status" value="1"/>
</dbReference>
<dbReference type="RefSeq" id="WP_117453109.1">
    <property type="nucleotide sequence ID" value="NZ_JAKVPQ010000011.1"/>
</dbReference>
<dbReference type="InterPro" id="IPR013078">
    <property type="entry name" value="His_Pase_superF_clade-1"/>
</dbReference>
<dbReference type="Proteomes" id="UP001202402">
    <property type="component" value="Unassembled WGS sequence"/>
</dbReference>
<reference evidence="3 4" key="1">
    <citation type="submission" date="2022-02" db="EMBL/GenBank/DDBJ databases">
        <title>Genome of Erysipelotrichaceae sp. nov. NSJ-176 isolated from human feces.</title>
        <authorList>
            <person name="Abdugheni R."/>
        </authorList>
    </citation>
    <scope>NUCLEOTIDE SEQUENCE [LARGE SCALE GENOMIC DNA]</scope>
    <source>
        <strain evidence="3 4">NSJ-176</strain>
    </source>
</reference>
<dbReference type="SMART" id="SM00855">
    <property type="entry name" value="PGAM"/>
    <property type="match status" value="1"/>
</dbReference>
<name>A0ABS9R8V9_9FIRM</name>
<evidence type="ECO:0000256" key="1">
    <source>
        <dbReference type="ARBA" id="ARBA00022801"/>
    </source>
</evidence>
<accession>A0ABS9R8V9</accession>
<organism evidence="3 4">
    <name type="scientific">Amedibacillus hominis</name>
    <dbReference type="NCBI Taxonomy" id="2897776"/>
    <lineage>
        <taxon>Bacteria</taxon>
        <taxon>Bacillati</taxon>
        <taxon>Bacillota</taxon>
        <taxon>Erysipelotrichia</taxon>
        <taxon>Erysipelotrichales</taxon>
        <taxon>Erysipelotrichaceae</taxon>
        <taxon>Amedibacillus</taxon>
    </lineage>
</organism>
<protein>
    <submittedName>
        <fullName evidence="3">Histidine phosphatase family protein</fullName>
    </submittedName>
</protein>
<evidence type="ECO:0000313" key="4">
    <source>
        <dbReference type="Proteomes" id="UP001202402"/>
    </source>
</evidence>
<dbReference type="SUPFAM" id="SSF53254">
    <property type="entry name" value="Phosphoglycerate mutase-like"/>
    <property type="match status" value="1"/>
</dbReference>
<dbReference type="EMBL" id="JAKVPQ010000011">
    <property type="protein sequence ID" value="MCH4286098.1"/>
    <property type="molecule type" value="Genomic_DNA"/>
</dbReference>
<dbReference type="InterPro" id="IPR051695">
    <property type="entry name" value="Phosphoglycerate_Mutase"/>
</dbReference>
<feature type="signal peptide" evidence="2">
    <location>
        <begin position="1"/>
        <end position="19"/>
    </location>
</feature>
<dbReference type="Gene3D" id="3.40.50.1240">
    <property type="entry name" value="Phosphoglycerate mutase-like"/>
    <property type="match status" value="1"/>
</dbReference>